<dbReference type="EMBL" id="JAFGDB010000030">
    <property type="protein sequence ID" value="MBN2067188.1"/>
    <property type="molecule type" value="Genomic_DNA"/>
</dbReference>
<reference evidence="2" key="1">
    <citation type="submission" date="2021-01" db="EMBL/GenBank/DDBJ databases">
        <title>Active Sulfur Cycling in an Early Earth Analoge.</title>
        <authorList>
            <person name="Hahn C.R."/>
            <person name="Youssef N.H."/>
            <person name="Elshahed M."/>
        </authorList>
    </citation>
    <scope>NUCLEOTIDE SEQUENCE</scope>
    <source>
        <strain evidence="2">Zod_Metabat.1151</strain>
    </source>
</reference>
<protein>
    <recommendedName>
        <fullName evidence="4">Carboxypeptidase regulatory-like domain-containing protein</fullName>
    </recommendedName>
</protein>
<dbReference type="InterPro" id="IPR013783">
    <property type="entry name" value="Ig-like_fold"/>
</dbReference>
<keyword evidence="1" id="KW-0812">Transmembrane</keyword>
<dbReference type="Proteomes" id="UP000809243">
    <property type="component" value="Unassembled WGS sequence"/>
</dbReference>
<gene>
    <name evidence="2" type="ORF">JW744_01845</name>
</gene>
<feature type="transmembrane region" description="Helical" evidence="1">
    <location>
        <begin position="44"/>
        <end position="65"/>
    </location>
</feature>
<proteinExistence type="predicted"/>
<keyword evidence="1" id="KW-1133">Transmembrane helix</keyword>
<dbReference type="Gene3D" id="2.60.40.1120">
    <property type="entry name" value="Carboxypeptidase-like, regulatory domain"/>
    <property type="match status" value="1"/>
</dbReference>
<name>A0A939C691_9ARCH</name>
<evidence type="ECO:0000256" key="1">
    <source>
        <dbReference type="SAM" id="Phobius"/>
    </source>
</evidence>
<accession>A0A939C691</accession>
<keyword evidence="1" id="KW-0472">Membrane</keyword>
<organism evidence="2 3">
    <name type="scientific">Candidatus Iainarchaeum sp</name>
    <dbReference type="NCBI Taxonomy" id="3101447"/>
    <lineage>
        <taxon>Archaea</taxon>
        <taxon>Candidatus Iainarchaeota</taxon>
        <taxon>Candidatus Iainarchaeia</taxon>
        <taxon>Candidatus Iainarchaeales</taxon>
        <taxon>Candidatus Iainarchaeaceae</taxon>
        <taxon>Candidatus Iainarchaeum</taxon>
    </lineage>
</organism>
<dbReference type="Gene3D" id="2.60.40.10">
    <property type="entry name" value="Immunoglobulins"/>
    <property type="match status" value="1"/>
</dbReference>
<evidence type="ECO:0008006" key="4">
    <source>
        <dbReference type="Google" id="ProtNLM"/>
    </source>
</evidence>
<evidence type="ECO:0000313" key="3">
    <source>
        <dbReference type="Proteomes" id="UP000809243"/>
    </source>
</evidence>
<comment type="caution">
    <text evidence="2">The sequence shown here is derived from an EMBL/GenBank/DDBJ whole genome shotgun (WGS) entry which is preliminary data.</text>
</comment>
<sequence length="2401" mass="262528">MALEKLKETYFRLEDKWYAAIDKIDSKIPIAGLVDKVDRIVPSFALFAAIVVILIIYGLFFFPGLGPQGAAFSFKVIDTDGAALEGATVTVSINGQQVFAQQTNQSGETGQVMLPFEASAKIEVSKQGFVSYSQTITISQPTVPYHITLESEEDRAYTISLKDSLGQPVREAVTITLSCRNSSIAPWQVNVASGTTTVTEPANCNGLIASVRSSSFEPLDSIEISQRSQSIYLQEAISGSATITVELLFNNELVSDQATVYLYREDSSTGTAVGPIESTVSENGKAVFTRQAGRYIVKSSGYGSYAAVESASFSVSPNEQKTIQLHLERNVVGYIKLRILDERTSAPVDDADVFLRLGSEEIDSKASSADQNGLVEFPVAQDATYSVVVDHEAYCLKTVHDVTISSTVKQIKLSPFTSDCGGNLKVKVLDQDGRLVRNATVGLYTESGFNAGFGTRVTDANGIATFKGAPSNDYKAFAFKGASSGWSEVEHFVQRSAEKTLITVVLTVENGNVRVRVIDKEGMPVQFAQVAFIDTGTNQVIGGGAKPVEDANGVVELETRADKKVYIVASKPGYANFTSVPKEVISLGTQNFTATLEKEILEGKPLIEFRGIYKNGKSAVTLAHGETYTALFNLRIPANRTYSRIGMHVRSGSQGIMELDEAVLRGINVPGIANVLKSTSYTPDEGYETDSQNESSDEAKWANIEWIGIGTGIVEAEVELKVKESFNETSISSGELEMFYRSWAIEDMAYKRDPYDSDLGEAESVAGKQGLYAKAKQEIFQMGAEKICDEKFCFSASMLDVEAGLIESANDSYNGDVFKEYKLSFTVLNNSEYETHSYYNAELRILNQDKGILLQNYKVYGAQSQLVEGNAAGNETAWISIGDMLPNNTASGTIVLTPQNSGGSVLTIQIRSMQRVQFEKSIAINAAAEKQLNVVVAPELLPSGTENELTVTARDMRTNAELENATVKIKDRFGTVIASKSTNRMGIAVLSLPSMQPAETVQLIVGKPSYETFERMLQVDEKVIVAKPATIGVSLNAKTAFEAENSFSIENKTAFSLKVRGMKLNGRFYGLIDEEKANNWLYGYVEETISADELKEMRLKTFLTEKGKKLEQSRNLEGQLDITVSNNGSEWLQTVPVKISIGLGGEVDDPSCFTVTRKDWKGTSEGNPIEIEFEVQNNCSMNGIPVKLENIAAKASWQTNQVGEFALRTADSAITLTSGYSKKFAGTLEPEQSMSIVLQFTPNGGVNGKGIATIVFEAENPTDTIRQELTDELTAEITVANLAECMAVSKEILIIKPENSDSFDVETVNCGSRNEVKLESELTLSSSTLTLNATDSKGVEVFSEKNMPGQYLIRVYAKNSDQVQYRLVKTVRARILSDKCLDLSRYEFDVFDNPENPYDGYDTAELTNNCYDKAVTATVKYDEHNWLDAMKTGLLYGLATGAMGQLGSGMQQPAPQAAGNIAAAGNAVTFEQFQQGRTVADAGGRKGVPVEIGGRTYFKPIDSENLVYDAQGNAYRVEKTGGILGFGATEKATIVSGSSYPTARTEQEEIVLGSAAGLALLGGGGSGLTGMLGNGLISGLGQSILGKPSFLGWGLQGFLAGTIIAYNQQDEGSFSFTKIERDVVYRDAELYMPGASIEDNALVETKSEDIVVFEPAKPEVSTEPKQEDRQLSIETRKLWFLNKESVVQPDPATPLFRILKVDNERREYKTEYDLDEKETPDLEVKERKDHKESFRLQFNAFDPLLIERISKPIPNCTLGNIVGTTGPSAVPKVSFSWDWGSISEDSCVEGNPDYIYCDATQFSIVALKKLHRLQEFIDKYKPFDCPSPASEAAAKEQPIKGTAYDIAITKIQANKAGQSDANIVMTIESNNSEPIPVSISVNLRNAGTGSLAKSCTKEMSVLSRKVANCEFTQLGDGLYTVQASITSELCSNCENSDTGNDSIEVQLYVGTGGVVECEPFNTKRLPLFIEATEAAGNAAWSNSEREQILDTIKFNAYLIKDAYTNDFREDFDMFCKQRSFFDCPDYYLEESTGLHKLFSDRESFKFDYSMAPHAPLDAGKYSVTLNIEFDNQDWQLFSGTEPDATVSVELVELAAPEPDSPFYYLPFDGLVGIDSENGRQGYGINFRQTSEQTIKINNSIFQPIATTNIANSTPVLDGWIDAGSSDSFRRLNLERKGILLDVQKQGAATNIMLSPSYATPVMMQVDYEKTEHAYAFYSIEVDNTPQTAFNRMLAWSGIGPNCVDFTGSPVTEAWQDTWDMHGGITGNLSCAVATDITDYGIEWCNPIRQGSVFLQTVVFTPQGKSSTMKKTTYSDDMSLITADSSGSQVALNGVPGMEYNSFGTSTIDSIEDVFELVRENKVCIIGADSRISNQFFWNPKAVLEELSQQRSLAEKECIKAS</sequence>
<evidence type="ECO:0000313" key="2">
    <source>
        <dbReference type="EMBL" id="MBN2067188.1"/>
    </source>
</evidence>